<dbReference type="Gene3D" id="3.40.50.300">
    <property type="entry name" value="P-loop containing nucleotide triphosphate hydrolases"/>
    <property type="match status" value="1"/>
</dbReference>
<proteinExistence type="predicted"/>
<protein>
    <submittedName>
        <fullName evidence="5">BTB/POZ domain-containing protein KCTD12</fullName>
    </submittedName>
</protein>
<dbReference type="GO" id="GO:0005525">
    <property type="term" value="F:GTP binding"/>
    <property type="evidence" value="ECO:0007669"/>
    <property type="project" value="InterPro"/>
</dbReference>
<dbReference type="InterPro" id="IPR006703">
    <property type="entry name" value="G_AIG1"/>
</dbReference>
<organism evidence="5 6">
    <name type="scientific">Hondaea fermentalgiana</name>
    <dbReference type="NCBI Taxonomy" id="2315210"/>
    <lineage>
        <taxon>Eukaryota</taxon>
        <taxon>Sar</taxon>
        <taxon>Stramenopiles</taxon>
        <taxon>Bigyra</taxon>
        <taxon>Labyrinthulomycetes</taxon>
        <taxon>Thraustochytrida</taxon>
        <taxon>Thraustochytriidae</taxon>
        <taxon>Hondaea</taxon>
    </lineage>
</organism>
<evidence type="ECO:0000256" key="2">
    <source>
        <dbReference type="SAM" id="MobiDB-lite"/>
    </source>
</evidence>
<evidence type="ECO:0000259" key="4">
    <source>
        <dbReference type="Pfam" id="PF04548"/>
    </source>
</evidence>
<gene>
    <name evidence="5" type="ORF">FCC1311_105532</name>
</gene>
<dbReference type="AlphaFoldDB" id="A0A2R5GU03"/>
<evidence type="ECO:0000313" key="5">
    <source>
        <dbReference type="EMBL" id="GBG34330.1"/>
    </source>
</evidence>
<dbReference type="SUPFAM" id="SSF54695">
    <property type="entry name" value="POZ domain"/>
    <property type="match status" value="1"/>
</dbReference>
<keyword evidence="6" id="KW-1185">Reference proteome</keyword>
<dbReference type="EMBL" id="BEYU01000187">
    <property type="protein sequence ID" value="GBG34330.1"/>
    <property type="molecule type" value="Genomic_DNA"/>
</dbReference>
<dbReference type="PANTHER" id="PTHR14499">
    <property type="entry name" value="POTASSIUM CHANNEL TETRAMERIZATION DOMAIN-CONTAINING"/>
    <property type="match status" value="1"/>
</dbReference>
<dbReference type="OrthoDB" id="207001at2759"/>
<dbReference type="InterPro" id="IPR003131">
    <property type="entry name" value="T1-type_BTB"/>
</dbReference>
<sequence>MRKGLLSLGKTRSKSKLAEANGDDVVELNVGGHVFMTTRGTLLSAEGSRLEQLFADHESESRVGRDAEGRFFFDRDGSQFAVILNYLRDGDADFPEAGSPEWTTLRREVDYFGIFKLADRMDEIDAELAADAEEAEALSENVDVPPPSDDMSPEERAEREELEHIAKMRAELDARAREIERRLADTSSGDLDERAKDLLTMELHKVQLEAEHNSIREREHGRELRYNLLIVGTSGSGKSSSLNTLLDSQACLVSGAQAQGTRGTVLRDAKLDQDHFVSYIDTQGLGADTSVSDTELLSQIMVATESVLQMGIINNILISFDVNSRTTPAMMANQLTLMELFSELRRSCFLVFTKWNTNAVQVEWNKPLRDWVRRWKRAETEEEIDEEPPSYEEMYRSFCQYVIGALANEMDGGAFSKMGTFLAFFEARILFMYNLDGIQQEDREEGALDPHISVLYRFYREKALDTLDRGSTRIVTEDLTFLREDEATMRSVAAQLIRNRDEKIYQLELVGREARKRREMKRIFNNMADDHTNRIRDHDFRARSAYTNKIALLAGFVRTVATAGCTVM</sequence>
<feature type="domain" description="Potassium channel tetramerisation-type BTB" evidence="3">
    <location>
        <begin position="26"/>
        <end position="117"/>
    </location>
</feature>
<accession>A0A2R5GU03</accession>
<evidence type="ECO:0000313" key="6">
    <source>
        <dbReference type="Proteomes" id="UP000241890"/>
    </source>
</evidence>
<feature type="region of interest" description="Disordered" evidence="2">
    <location>
        <begin position="134"/>
        <end position="158"/>
    </location>
</feature>
<dbReference type="InterPro" id="IPR027417">
    <property type="entry name" value="P-loop_NTPase"/>
</dbReference>
<dbReference type="PANTHER" id="PTHR14499:SF136">
    <property type="entry name" value="GH08630P"/>
    <property type="match status" value="1"/>
</dbReference>
<dbReference type="GO" id="GO:0051260">
    <property type="term" value="P:protein homooligomerization"/>
    <property type="evidence" value="ECO:0007669"/>
    <property type="project" value="InterPro"/>
</dbReference>
<dbReference type="Proteomes" id="UP000241890">
    <property type="component" value="Unassembled WGS sequence"/>
</dbReference>
<dbReference type="Pfam" id="PF02214">
    <property type="entry name" value="BTB_2"/>
    <property type="match status" value="1"/>
</dbReference>
<dbReference type="Gene3D" id="3.30.710.10">
    <property type="entry name" value="Potassium Channel Kv1.1, Chain A"/>
    <property type="match status" value="1"/>
</dbReference>
<dbReference type="SUPFAM" id="SSF52540">
    <property type="entry name" value="P-loop containing nucleoside triphosphate hydrolases"/>
    <property type="match status" value="2"/>
</dbReference>
<dbReference type="InParanoid" id="A0A2R5GU03"/>
<dbReference type="Pfam" id="PF04548">
    <property type="entry name" value="AIG1"/>
    <property type="match status" value="1"/>
</dbReference>
<dbReference type="CDD" id="cd18316">
    <property type="entry name" value="BTB_POZ_KCTD-like"/>
    <property type="match status" value="1"/>
</dbReference>
<feature type="domain" description="AIG1-type G" evidence="4">
    <location>
        <begin position="227"/>
        <end position="356"/>
    </location>
</feature>
<reference evidence="5 6" key="1">
    <citation type="submission" date="2017-12" db="EMBL/GenBank/DDBJ databases">
        <title>Sequencing, de novo assembly and annotation of complete genome of a new Thraustochytrid species, strain FCC1311.</title>
        <authorList>
            <person name="Sedici K."/>
            <person name="Godart F."/>
            <person name="Aiese Cigliano R."/>
            <person name="Sanseverino W."/>
            <person name="Barakat M."/>
            <person name="Ortet P."/>
            <person name="Marechal E."/>
            <person name="Cagnac O."/>
            <person name="Amato A."/>
        </authorList>
    </citation>
    <scope>NUCLEOTIDE SEQUENCE [LARGE SCALE GENOMIC DNA]</scope>
</reference>
<evidence type="ECO:0000259" key="3">
    <source>
        <dbReference type="Pfam" id="PF02214"/>
    </source>
</evidence>
<comment type="caution">
    <text evidence="5">The sequence shown here is derived from an EMBL/GenBank/DDBJ whole genome shotgun (WGS) entry which is preliminary data.</text>
</comment>
<keyword evidence="1" id="KW-0547">Nucleotide-binding</keyword>
<evidence type="ECO:0000256" key="1">
    <source>
        <dbReference type="ARBA" id="ARBA00022741"/>
    </source>
</evidence>
<dbReference type="InterPro" id="IPR011333">
    <property type="entry name" value="SKP1/BTB/POZ_sf"/>
</dbReference>
<name>A0A2R5GU03_9STRA</name>